<keyword evidence="5" id="KW-0653">Protein transport</keyword>
<dbReference type="EMBL" id="JAODUP010000019">
    <property type="protein sequence ID" value="KAK2168212.1"/>
    <property type="molecule type" value="Genomic_DNA"/>
</dbReference>
<feature type="compositionally biased region" description="Basic and acidic residues" evidence="9">
    <location>
        <begin position="245"/>
        <end position="257"/>
    </location>
</feature>
<feature type="domain" description="Mitochondrial outer membrane transport complex Sam37/metaxin N-terminal" evidence="11">
    <location>
        <begin position="19"/>
        <end position="138"/>
    </location>
</feature>
<dbReference type="InterPro" id="IPR017410">
    <property type="entry name" value="Metaxin1/3"/>
</dbReference>
<feature type="region of interest" description="Disordered" evidence="9">
    <location>
        <begin position="305"/>
        <end position="340"/>
    </location>
</feature>
<evidence type="ECO:0000313" key="13">
    <source>
        <dbReference type="EMBL" id="KAK2168212.1"/>
    </source>
</evidence>
<dbReference type="SFLD" id="SFLDG01180">
    <property type="entry name" value="SUF1"/>
    <property type="match status" value="1"/>
</dbReference>
<name>A0AAD9KBS0_9ANNE</name>
<comment type="subcellular location">
    <subcellularLocation>
        <location evidence="1 8">Mitochondrion outer membrane</location>
    </subcellularLocation>
</comment>
<dbReference type="Proteomes" id="UP001208570">
    <property type="component" value="Unassembled WGS sequence"/>
</dbReference>
<keyword evidence="3" id="KW-0813">Transport</keyword>
<dbReference type="Pfam" id="PF17171">
    <property type="entry name" value="GST_C_6"/>
    <property type="match status" value="1"/>
</dbReference>
<dbReference type="AlphaFoldDB" id="A0AAD9KBS0"/>
<evidence type="ECO:0000256" key="8">
    <source>
        <dbReference type="PIRNR" id="PIRNR038150"/>
    </source>
</evidence>
<dbReference type="PIRSF" id="PIRSF038150">
    <property type="entry name" value="Metaxin"/>
    <property type="match status" value="1"/>
</dbReference>
<comment type="caution">
    <text evidence="13">The sequence shown here is derived from an EMBL/GenBank/DDBJ whole genome shotgun (WGS) entry which is preliminary data.</text>
</comment>
<evidence type="ECO:0000256" key="9">
    <source>
        <dbReference type="SAM" id="MobiDB-lite"/>
    </source>
</evidence>
<dbReference type="SFLD" id="SFLDS00019">
    <property type="entry name" value="Glutathione_Transferase_(cytos"/>
    <property type="match status" value="1"/>
</dbReference>
<feature type="domain" description="Metaxin glutathione S-transferase" evidence="12">
    <location>
        <begin position="168"/>
        <end position="231"/>
    </location>
</feature>
<dbReference type="InterPro" id="IPR040079">
    <property type="entry name" value="Glutathione_S-Trfase"/>
</dbReference>
<evidence type="ECO:0000256" key="7">
    <source>
        <dbReference type="ARBA" id="ARBA00023136"/>
    </source>
</evidence>
<evidence type="ECO:0000256" key="10">
    <source>
        <dbReference type="SAM" id="Phobius"/>
    </source>
</evidence>
<dbReference type="SUPFAM" id="SSF47616">
    <property type="entry name" value="GST C-terminal domain-like"/>
    <property type="match status" value="1"/>
</dbReference>
<feature type="region of interest" description="Disordered" evidence="9">
    <location>
        <begin position="241"/>
        <end position="263"/>
    </location>
</feature>
<reference evidence="13" key="1">
    <citation type="journal article" date="2023" name="Mol. Biol. Evol.">
        <title>Third-Generation Sequencing Reveals the Adaptive Role of the Epigenome in Three Deep-Sea Polychaetes.</title>
        <authorList>
            <person name="Perez M."/>
            <person name="Aroh O."/>
            <person name="Sun Y."/>
            <person name="Lan Y."/>
            <person name="Juniper S.K."/>
            <person name="Young C.R."/>
            <person name="Angers B."/>
            <person name="Qian P.Y."/>
        </authorList>
    </citation>
    <scope>NUCLEOTIDE SEQUENCE</scope>
    <source>
        <strain evidence="13">P08H-3</strain>
    </source>
</reference>
<feature type="transmembrane region" description="Helical" evidence="10">
    <location>
        <begin position="270"/>
        <end position="291"/>
    </location>
</feature>
<keyword evidence="14" id="KW-1185">Reference proteome</keyword>
<dbReference type="InterPro" id="IPR050931">
    <property type="entry name" value="Mito_Protein_Transport_Metaxin"/>
</dbReference>
<dbReference type="CDD" id="cd03078">
    <property type="entry name" value="GST_N_Metaxin1_like"/>
    <property type="match status" value="1"/>
</dbReference>
<keyword evidence="10" id="KW-0812">Transmembrane</keyword>
<organism evidence="13 14">
    <name type="scientific">Paralvinella palmiformis</name>
    <dbReference type="NCBI Taxonomy" id="53620"/>
    <lineage>
        <taxon>Eukaryota</taxon>
        <taxon>Metazoa</taxon>
        <taxon>Spiralia</taxon>
        <taxon>Lophotrochozoa</taxon>
        <taxon>Annelida</taxon>
        <taxon>Polychaeta</taxon>
        <taxon>Sedentaria</taxon>
        <taxon>Canalipalpata</taxon>
        <taxon>Terebellida</taxon>
        <taxon>Terebelliformia</taxon>
        <taxon>Alvinellidae</taxon>
        <taxon>Paralvinella</taxon>
    </lineage>
</organism>
<dbReference type="InterPro" id="IPR033468">
    <property type="entry name" value="Metaxin_GST"/>
</dbReference>
<evidence type="ECO:0000256" key="6">
    <source>
        <dbReference type="ARBA" id="ARBA00023128"/>
    </source>
</evidence>
<keyword evidence="6" id="KW-0496">Mitochondrion</keyword>
<accession>A0AAD9KBS0</accession>
<gene>
    <name evidence="13" type="ORF">LSH36_19g05007</name>
</gene>
<dbReference type="CDD" id="cd03212">
    <property type="entry name" value="GST_C_Metaxin1_3"/>
    <property type="match status" value="1"/>
</dbReference>
<dbReference type="Pfam" id="PF10568">
    <property type="entry name" value="Tom37"/>
    <property type="match status" value="1"/>
</dbReference>
<evidence type="ECO:0000256" key="2">
    <source>
        <dbReference type="ARBA" id="ARBA00009170"/>
    </source>
</evidence>
<keyword evidence="4 8" id="KW-1000">Mitochondrion outer membrane</keyword>
<dbReference type="GO" id="GO:0007005">
    <property type="term" value="P:mitochondrion organization"/>
    <property type="evidence" value="ECO:0007669"/>
    <property type="project" value="InterPro"/>
</dbReference>
<keyword evidence="7 10" id="KW-0472">Membrane</keyword>
<sequence length="340" mass="39003">MELKVWHGDWGLPSIDHHCLAVMAYCKFSEAPVTLTKCGNPWKSPSGELPVLKHDKALMTKVNEIFNYLRQNRWGLDHELTTKQCADIVAFTALIEDKLVPALLYLWWVDSKTYLELTRPWFSSRLPFPLNFYLPLKKHKDYVNYLNQAYNADNLTETEREQKVYKDAKECLNILSSKLGNKDYFFGNSPSSLDAVVFGYLAPLLKAPFPNTVLQTHLKSCHDLTRYCERILSKYFPLTPEEETELRKSEEERRHQQTDISEFPNKRRNMMIAGAVALTAMMGYAFLSGLIEIKIVDEDKNENGTNLSRSYDAFHDVLGDDDDDDGSNPGSKQDGQEGNE</sequence>
<evidence type="ECO:0000256" key="5">
    <source>
        <dbReference type="ARBA" id="ARBA00022927"/>
    </source>
</evidence>
<evidence type="ECO:0000256" key="4">
    <source>
        <dbReference type="ARBA" id="ARBA00022787"/>
    </source>
</evidence>
<dbReference type="InterPro" id="IPR036282">
    <property type="entry name" value="Glutathione-S-Trfase_C_sf"/>
</dbReference>
<dbReference type="GO" id="GO:0015031">
    <property type="term" value="P:protein transport"/>
    <property type="evidence" value="ECO:0007669"/>
    <property type="project" value="UniProtKB-KW"/>
</dbReference>
<evidence type="ECO:0000259" key="12">
    <source>
        <dbReference type="Pfam" id="PF17171"/>
    </source>
</evidence>
<feature type="compositionally biased region" description="Polar residues" evidence="9">
    <location>
        <begin position="328"/>
        <end position="340"/>
    </location>
</feature>
<dbReference type="PANTHER" id="PTHR12289">
    <property type="entry name" value="METAXIN RELATED"/>
    <property type="match status" value="1"/>
</dbReference>
<evidence type="ECO:0000256" key="1">
    <source>
        <dbReference type="ARBA" id="ARBA00004294"/>
    </source>
</evidence>
<proteinExistence type="inferred from homology"/>
<dbReference type="PANTHER" id="PTHR12289:SF41">
    <property type="entry name" value="FAILED AXON CONNECTIONS-RELATED"/>
    <property type="match status" value="1"/>
</dbReference>
<protein>
    <recommendedName>
        <fullName evidence="8">Metaxin</fullName>
    </recommendedName>
</protein>
<evidence type="ECO:0000256" key="3">
    <source>
        <dbReference type="ARBA" id="ARBA00022448"/>
    </source>
</evidence>
<evidence type="ECO:0000259" key="11">
    <source>
        <dbReference type="Pfam" id="PF10568"/>
    </source>
</evidence>
<evidence type="ECO:0000313" key="14">
    <source>
        <dbReference type="Proteomes" id="UP001208570"/>
    </source>
</evidence>
<dbReference type="Gene3D" id="1.20.1050.10">
    <property type="match status" value="1"/>
</dbReference>
<dbReference type="InterPro" id="IPR019564">
    <property type="entry name" value="Sam37/metaxin_N"/>
</dbReference>
<keyword evidence="10" id="KW-1133">Transmembrane helix</keyword>
<dbReference type="GO" id="GO:0001401">
    <property type="term" value="C:SAM complex"/>
    <property type="evidence" value="ECO:0007669"/>
    <property type="project" value="InterPro"/>
</dbReference>
<comment type="similarity">
    <text evidence="2 8">Belongs to the metaxin family.</text>
</comment>